<comment type="caution">
    <text evidence="1">The sequence shown here is derived from an EMBL/GenBank/DDBJ whole genome shotgun (WGS) entry which is preliminary data.</text>
</comment>
<dbReference type="AlphaFoldDB" id="A0A4Y3TVX0"/>
<protein>
    <recommendedName>
        <fullName evidence="3">Sarcosine oxidase subunit gamma</fullName>
    </recommendedName>
</protein>
<evidence type="ECO:0008006" key="3">
    <source>
        <dbReference type="Google" id="ProtNLM"/>
    </source>
</evidence>
<reference evidence="1 2" key="1">
    <citation type="submission" date="2019-06" db="EMBL/GenBank/DDBJ databases">
        <title>Whole genome shotgun sequence of Acetobacter peroxydans NBRC 13755.</title>
        <authorList>
            <person name="Hosoyama A."/>
            <person name="Uohara A."/>
            <person name="Ohji S."/>
            <person name="Ichikawa N."/>
        </authorList>
    </citation>
    <scope>NUCLEOTIDE SEQUENCE [LARGE SCALE GENOMIC DNA]</scope>
    <source>
        <strain evidence="1 2">NBRC 13755</strain>
    </source>
</reference>
<name>A0A4Y3TVX0_9PROT</name>
<proteinExistence type="predicted"/>
<dbReference type="Gene3D" id="3.30.70.1520">
    <property type="entry name" value="Heterotetrameric sarcosine oxidase"/>
    <property type="match status" value="1"/>
</dbReference>
<evidence type="ECO:0000313" key="1">
    <source>
        <dbReference type="EMBL" id="GEB85267.1"/>
    </source>
</evidence>
<dbReference type="Proteomes" id="UP000317730">
    <property type="component" value="Unassembled WGS sequence"/>
</dbReference>
<dbReference type="Pfam" id="PF04268">
    <property type="entry name" value="SoxG"/>
    <property type="match status" value="1"/>
</dbReference>
<keyword evidence="2" id="KW-1185">Reference proteome</keyword>
<evidence type="ECO:0000313" key="2">
    <source>
        <dbReference type="Proteomes" id="UP000317730"/>
    </source>
</evidence>
<sequence>MVESLFAQPPVSAAPVRAGDTVLVLAPMGEAVSLGAFAGAGRAALVVRVRETFGVDLPEQPRAVPSADGQVVFVWCGPTQWLALAAGDAVEGGLMARLRAACGDLCALTSQSDSRTTLRLFGPQAREVAGRLVPVDLHDAVFGPGHVALTLAGHIPVILRQVARNPVTYEFLVFRSFAESLFHDLHVAMNGALS</sequence>
<dbReference type="OrthoDB" id="9814782at2"/>
<dbReference type="RefSeq" id="WP_141375346.1">
    <property type="nucleotide sequence ID" value="NZ_BAPL01000023.1"/>
</dbReference>
<dbReference type="EMBL" id="BJMV01000004">
    <property type="protein sequence ID" value="GEB85267.1"/>
    <property type="molecule type" value="Genomic_DNA"/>
</dbReference>
<accession>A0A4Y3TVX0</accession>
<dbReference type="Gene3D" id="3.30.1360.120">
    <property type="entry name" value="Probable tRNA modification gtpase trme, domain 1"/>
    <property type="match status" value="1"/>
</dbReference>
<organism evidence="1 2">
    <name type="scientific">Acetobacter peroxydans</name>
    <dbReference type="NCBI Taxonomy" id="104098"/>
    <lineage>
        <taxon>Bacteria</taxon>
        <taxon>Pseudomonadati</taxon>
        <taxon>Pseudomonadota</taxon>
        <taxon>Alphaproteobacteria</taxon>
        <taxon>Acetobacterales</taxon>
        <taxon>Acetobacteraceae</taxon>
        <taxon>Acetobacter</taxon>
    </lineage>
</organism>
<dbReference type="InterPro" id="IPR007375">
    <property type="entry name" value="SoxG"/>
</dbReference>
<dbReference type="SUPFAM" id="SSF103025">
    <property type="entry name" value="Folate-binding domain"/>
    <property type="match status" value="1"/>
</dbReference>
<dbReference type="InterPro" id="IPR027266">
    <property type="entry name" value="TrmE/GcvT-like"/>
</dbReference>
<gene>
    <name evidence="1" type="ORF">APE01nite_10640</name>
</gene>